<keyword evidence="2" id="KW-1185">Reference proteome</keyword>
<protein>
    <submittedName>
        <fullName evidence="1">Uncharacterized protein</fullName>
    </submittedName>
</protein>
<reference evidence="1" key="1">
    <citation type="submission" date="2023-03" db="EMBL/GenBank/DDBJ databases">
        <title>Massive genome expansion in bonnet fungi (Mycena s.s.) driven by repeated elements and novel gene families across ecological guilds.</title>
        <authorList>
            <consortium name="Lawrence Berkeley National Laboratory"/>
            <person name="Harder C.B."/>
            <person name="Miyauchi S."/>
            <person name="Viragh M."/>
            <person name="Kuo A."/>
            <person name="Thoen E."/>
            <person name="Andreopoulos B."/>
            <person name="Lu D."/>
            <person name="Skrede I."/>
            <person name="Drula E."/>
            <person name="Henrissat B."/>
            <person name="Morin E."/>
            <person name="Kohler A."/>
            <person name="Barry K."/>
            <person name="LaButti K."/>
            <person name="Morin E."/>
            <person name="Salamov A."/>
            <person name="Lipzen A."/>
            <person name="Mereny Z."/>
            <person name="Hegedus B."/>
            <person name="Baldrian P."/>
            <person name="Stursova M."/>
            <person name="Weitz H."/>
            <person name="Taylor A."/>
            <person name="Grigoriev I.V."/>
            <person name="Nagy L.G."/>
            <person name="Martin F."/>
            <person name="Kauserud H."/>
        </authorList>
    </citation>
    <scope>NUCLEOTIDE SEQUENCE</scope>
    <source>
        <strain evidence="1">9144</strain>
    </source>
</reference>
<dbReference type="InterPro" id="IPR059179">
    <property type="entry name" value="MLKL-like_MCAfunc"/>
</dbReference>
<dbReference type="Proteomes" id="UP001219525">
    <property type="component" value="Unassembled WGS sequence"/>
</dbReference>
<dbReference type="AlphaFoldDB" id="A0AAD6YHN8"/>
<comment type="caution">
    <text evidence="1">The sequence shown here is derived from an EMBL/GenBank/DDBJ whole genome shotgun (WGS) entry which is preliminary data.</text>
</comment>
<dbReference type="InterPro" id="IPR036537">
    <property type="entry name" value="Adaptor_Cbl_N_dom_sf"/>
</dbReference>
<dbReference type="Gene3D" id="1.20.930.20">
    <property type="entry name" value="Adaptor protein Cbl, N-terminal domain"/>
    <property type="match status" value="1"/>
</dbReference>
<organism evidence="1 2">
    <name type="scientific">Mycena pura</name>
    <dbReference type="NCBI Taxonomy" id="153505"/>
    <lineage>
        <taxon>Eukaryota</taxon>
        <taxon>Fungi</taxon>
        <taxon>Dikarya</taxon>
        <taxon>Basidiomycota</taxon>
        <taxon>Agaricomycotina</taxon>
        <taxon>Agaricomycetes</taxon>
        <taxon>Agaricomycetidae</taxon>
        <taxon>Agaricales</taxon>
        <taxon>Marasmiineae</taxon>
        <taxon>Mycenaceae</taxon>
        <taxon>Mycena</taxon>
    </lineage>
</organism>
<dbReference type="GO" id="GO:0007166">
    <property type="term" value="P:cell surface receptor signaling pathway"/>
    <property type="evidence" value="ECO:0007669"/>
    <property type="project" value="InterPro"/>
</dbReference>
<sequence>MTPARLQLPEQDTVGDALSASISLVSSVKGTVDMLQLTWLSPPVAAVLLILQTVQKLRDSKQACVWLAQRAANLVVLLVERSKTWIDPPSEFLDIALLQNTLISIQKFMEDLAKRKWYAHIIHQGTIRGALRQLDVELDDARQAFQISIMTDLRLSSSITSSSSGSTRDRFGIQMVHHDEILLKREIRGFKNKSSLSFEAAWSGKAVIVKQYVGKAPVREKNLLGDMAWQRETWHVNLPKVIGRSFPTGSPPFVVMPCTVDIMTFFAPVIKQRSIPELIVLLLRMMRDLSSGGSYLMTAMDLTCPRSLTRSDNIRIDPEGRFIIGYEMADSDGRGNYSAVRHIARDGPWNLALADWQWHLPLAVHAEDLALAKTIFSAHFWAENTVETLQDVSWLDENSSVELTFPTLMQLWPIELTLPPCAVLPQPGDIGYFAADRQFVNLSSVLPAADLVVEHSDGPPKVYVGKCEVTRLADELSKCVFPRQQKCTVWLGNIINRIRTSSAWSYLQDNAATLAAKHSLSPSQVVLVTHAFEDFGWVNLWPKNDPATSKEVDVLKGDRTASWTEAQLVASRDMLAPWYWTFRSTANPAYSCEGQSPPLLPGKSGNCDFGDEFIWRVQKPCEMGYYVQLGVCPPLDAPELHGS</sequence>
<name>A0AAD6YHN8_9AGAR</name>
<evidence type="ECO:0000313" key="2">
    <source>
        <dbReference type="Proteomes" id="UP001219525"/>
    </source>
</evidence>
<proteinExistence type="predicted"/>
<accession>A0AAD6YHN8</accession>
<dbReference type="EMBL" id="JARJCW010000009">
    <property type="protein sequence ID" value="KAJ7220603.1"/>
    <property type="molecule type" value="Genomic_DNA"/>
</dbReference>
<evidence type="ECO:0000313" key="1">
    <source>
        <dbReference type="EMBL" id="KAJ7220603.1"/>
    </source>
</evidence>
<gene>
    <name evidence="1" type="ORF">GGX14DRAFT_559395</name>
</gene>
<dbReference type="CDD" id="cd21037">
    <property type="entry name" value="MLKL_NTD"/>
    <property type="match status" value="1"/>
</dbReference>